<accession>A0A9X9T834</accession>
<dbReference type="GeneID" id="76833455"/>
<dbReference type="Gene3D" id="1.20.120.1190">
    <property type="match status" value="1"/>
</dbReference>
<dbReference type="RefSeq" id="WP_268186541.1">
    <property type="nucleotide sequence ID" value="NZ_CP113361.1"/>
</dbReference>
<proteinExistence type="predicted"/>
<dbReference type="GO" id="GO:0005525">
    <property type="term" value="F:GTP binding"/>
    <property type="evidence" value="ECO:0007669"/>
    <property type="project" value="InterPro"/>
</dbReference>
<reference evidence="3" key="1">
    <citation type="submission" date="2022-11" db="EMBL/GenBank/DDBJ databases">
        <title>Complete genome sequence of Methanogenium organophilum DSM 3596.</title>
        <authorList>
            <person name="Chen S.-C."/>
            <person name="Lai S.-J."/>
            <person name="You Y.-T."/>
        </authorList>
    </citation>
    <scope>NUCLEOTIDE SEQUENCE</scope>
    <source>
        <strain evidence="3">DSM 3596</strain>
    </source>
</reference>
<dbReference type="PANTHER" id="PTHR45759">
    <property type="entry name" value="NUCLEOLAR GTP-BINDING PROTEIN 1"/>
    <property type="match status" value="1"/>
</dbReference>
<dbReference type="CDD" id="cd01897">
    <property type="entry name" value="NOG"/>
    <property type="match status" value="1"/>
</dbReference>
<protein>
    <submittedName>
        <fullName evidence="3">50S ribosome-binding GTPase</fullName>
    </submittedName>
</protein>
<dbReference type="PRINTS" id="PR00326">
    <property type="entry name" value="GTP1OBG"/>
</dbReference>
<dbReference type="InterPro" id="IPR005225">
    <property type="entry name" value="Small_GTP-bd"/>
</dbReference>
<keyword evidence="4" id="KW-1185">Reference proteome</keyword>
<dbReference type="InterPro" id="IPR006073">
    <property type="entry name" value="GTP-bd"/>
</dbReference>
<dbReference type="EMBL" id="CP113361">
    <property type="protein sequence ID" value="WAI01315.1"/>
    <property type="molecule type" value="Genomic_DNA"/>
</dbReference>
<dbReference type="Pfam" id="PF01926">
    <property type="entry name" value="MMR_HSR1"/>
    <property type="match status" value="1"/>
</dbReference>
<evidence type="ECO:0000256" key="1">
    <source>
        <dbReference type="ARBA" id="ARBA00022741"/>
    </source>
</evidence>
<gene>
    <name evidence="3" type="ORF">OU421_00095</name>
</gene>
<feature type="domain" description="OBG-type G" evidence="2">
    <location>
        <begin position="155"/>
        <end position="319"/>
    </location>
</feature>
<dbReference type="InterPro" id="IPR031167">
    <property type="entry name" value="G_OBG"/>
</dbReference>
<dbReference type="KEGG" id="mou:OU421_00095"/>
<evidence type="ECO:0000259" key="2">
    <source>
        <dbReference type="PROSITE" id="PS51710"/>
    </source>
</evidence>
<dbReference type="Proteomes" id="UP001163096">
    <property type="component" value="Chromosome"/>
</dbReference>
<name>A0A9X9T834_METOG</name>
<dbReference type="SUPFAM" id="SSF52540">
    <property type="entry name" value="P-loop containing nucleoside triphosphate hydrolases"/>
    <property type="match status" value="1"/>
</dbReference>
<dbReference type="Gene3D" id="3.40.50.300">
    <property type="entry name" value="P-loop containing nucleotide triphosphate hydrolases"/>
    <property type="match status" value="1"/>
</dbReference>
<keyword evidence="1" id="KW-0547">Nucleotide-binding</keyword>
<organism evidence="3 4">
    <name type="scientific">Methanogenium organophilum</name>
    <dbReference type="NCBI Taxonomy" id="2199"/>
    <lineage>
        <taxon>Archaea</taxon>
        <taxon>Methanobacteriati</taxon>
        <taxon>Methanobacteriota</taxon>
        <taxon>Stenosarchaea group</taxon>
        <taxon>Methanomicrobia</taxon>
        <taxon>Methanomicrobiales</taxon>
        <taxon>Methanomicrobiaceae</taxon>
        <taxon>Methanogenium</taxon>
    </lineage>
</organism>
<dbReference type="AlphaFoldDB" id="A0A9X9T834"/>
<dbReference type="Pfam" id="PF17835">
    <property type="entry name" value="NOG1_N"/>
    <property type="match status" value="1"/>
</dbReference>
<dbReference type="PROSITE" id="PS51710">
    <property type="entry name" value="G_OBG"/>
    <property type="match status" value="1"/>
</dbReference>
<dbReference type="InterPro" id="IPR027417">
    <property type="entry name" value="P-loop_NTPase"/>
</dbReference>
<evidence type="ECO:0000313" key="4">
    <source>
        <dbReference type="Proteomes" id="UP001163096"/>
    </source>
</evidence>
<dbReference type="InterPro" id="IPR041623">
    <property type="entry name" value="NOG1_N"/>
</dbReference>
<dbReference type="NCBIfam" id="TIGR00231">
    <property type="entry name" value="small_GTP"/>
    <property type="match status" value="1"/>
</dbReference>
<sequence length="319" mass="36304">MEYENIPTILTADEMLDRAFRRPALDKREKRNKKRADEEFIRSISKSLSDKLIDTVKRFPTIENLPVFYQEMTDLLFGIDRMRRSLGALSWAANQVMIIGNDYAWKIRKSDHSADVRKQGTARIASVIHQIDDELHFLNEARNTLRKLPDIRDEFTIVVAGFPNVGKSSFIRHVSSADPEVAEYAFTTKQIVVGHCEIGRERIQIVDTPGILDRPAHERNYIEHQALSAITNVANVILFIIDASEACGYPINEQLNLLEEIQRVIAEVPIEVVVNKSDLKSLDGYQNMSTATGEGIEEVVNLLLTYRESRPSFLSECTE</sequence>
<evidence type="ECO:0000313" key="3">
    <source>
        <dbReference type="EMBL" id="WAI01315.1"/>
    </source>
</evidence>